<dbReference type="AlphaFoldDB" id="A0A650CJT7"/>
<dbReference type="EMBL" id="CP045484">
    <property type="protein sequence ID" value="QGR18049.1"/>
    <property type="molecule type" value="Genomic_DNA"/>
</dbReference>
<dbReference type="GeneID" id="42802232"/>
<dbReference type="EMBL" id="JACHFY010000020">
    <property type="protein sequence ID" value="MBB5254660.1"/>
    <property type="molecule type" value="Genomic_DNA"/>
</dbReference>
<dbReference type="Proteomes" id="UP000582213">
    <property type="component" value="Unassembled WGS sequence"/>
</dbReference>
<reference evidence="2 5" key="2">
    <citation type="submission" date="2020-08" db="EMBL/GenBank/DDBJ databases">
        <title>Genomic Encyclopedia of Type Strains, Phase IV (KMG-IV): sequencing the most valuable type-strain genomes for metagenomic binning, comparative biology and taxonomic classification.</title>
        <authorList>
            <person name="Goeker M."/>
        </authorList>
    </citation>
    <scope>NUCLEOTIDE SEQUENCE [LARGE SCALE GENOMIC DNA]</scope>
    <source>
        <strain evidence="2 5">DSM 12421</strain>
    </source>
</reference>
<feature type="transmembrane region" description="Helical" evidence="1">
    <location>
        <begin position="119"/>
        <end position="139"/>
    </location>
</feature>
<keyword evidence="1" id="KW-1133">Transmembrane helix</keyword>
<evidence type="ECO:0000313" key="5">
    <source>
        <dbReference type="Proteomes" id="UP000582213"/>
    </source>
</evidence>
<sequence>MEYFRLGNLVSIIAGFLILAVLLQIAILGIKSIFYLSILVQFWIIWVLSIPAFYFYYKSSMQKKYFMDYFAPLAIVITFIGILLASYHAFLGIELIVLGYIFEPIAGISIYVTVKQFVLASNLFFWGAVVYTLGLPFYLYNISEVAILGDVVKLIGLLMLSQKIKGGKIL</sequence>
<dbReference type="RefSeq" id="WP_156015540.1">
    <property type="nucleotide sequence ID" value="NZ_CP045484.1"/>
</dbReference>
<keyword evidence="4" id="KW-1185">Reference proteome</keyword>
<evidence type="ECO:0000313" key="3">
    <source>
        <dbReference type="EMBL" id="QGR18049.1"/>
    </source>
</evidence>
<feature type="transmembrane region" description="Helical" evidence="1">
    <location>
        <begin position="69"/>
        <end position="89"/>
    </location>
</feature>
<evidence type="ECO:0000313" key="2">
    <source>
        <dbReference type="EMBL" id="MBB5254660.1"/>
    </source>
</evidence>
<name>A0A650CJT7_SULOH</name>
<dbReference type="OrthoDB" id="37207at2157"/>
<feature type="transmembrane region" description="Helical" evidence="1">
    <location>
        <begin position="33"/>
        <end position="57"/>
    </location>
</feature>
<feature type="transmembrane region" description="Helical" evidence="1">
    <location>
        <begin position="95"/>
        <end position="112"/>
    </location>
</feature>
<accession>A0A650CJT7</accession>
<organism evidence="3 4">
    <name type="scientific">Sulfurisphaera ohwakuensis</name>
    <dbReference type="NCBI Taxonomy" id="69656"/>
    <lineage>
        <taxon>Archaea</taxon>
        <taxon>Thermoproteota</taxon>
        <taxon>Thermoprotei</taxon>
        <taxon>Sulfolobales</taxon>
        <taxon>Sulfolobaceae</taxon>
        <taxon>Sulfurisphaera</taxon>
    </lineage>
</organism>
<evidence type="ECO:0000313" key="4">
    <source>
        <dbReference type="Proteomes" id="UP000427373"/>
    </source>
</evidence>
<evidence type="ECO:0000256" key="1">
    <source>
        <dbReference type="SAM" id="Phobius"/>
    </source>
</evidence>
<proteinExistence type="predicted"/>
<feature type="transmembrane region" description="Helical" evidence="1">
    <location>
        <begin position="7"/>
        <end position="27"/>
    </location>
</feature>
<protein>
    <submittedName>
        <fullName evidence="2">Heme/copper-type cytochrome/quinol oxidase subunit 2</fullName>
    </submittedName>
</protein>
<reference evidence="3 4" key="1">
    <citation type="submission" date="2019-10" db="EMBL/GenBank/DDBJ databases">
        <title>Genome Sequences from Six Type Strain Members of the Archaeal Family Sulfolobaceae: Acidianus ambivalens, Acidianus infernus, Metallosphaera prunae, Stygiolobus azoricus, Sulfolobus metallicus, and Sulfurisphaera ohwakuensis.</title>
        <authorList>
            <person name="Counts J.A."/>
            <person name="Kelly R.M."/>
        </authorList>
    </citation>
    <scope>NUCLEOTIDE SEQUENCE [LARGE SCALE GENOMIC DNA]</scope>
    <source>
        <strain evidence="3 4">TA-1</strain>
    </source>
</reference>
<gene>
    <name evidence="3" type="ORF">D1869_13265</name>
    <name evidence="2" type="ORF">HNQ62_002434</name>
</gene>
<dbReference type="Proteomes" id="UP000427373">
    <property type="component" value="Chromosome"/>
</dbReference>
<keyword evidence="1" id="KW-0812">Transmembrane</keyword>
<dbReference type="KEGG" id="soh:D1869_13265"/>
<keyword evidence="1" id="KW-0472">Membrane</keyword>